<dbReference type="InterPro" id="IPR013740">
    <property type="entry name" value="Redoxin"/>
</dbReference>
<dbReference type="Pfam" id="PF08534">
    <property type="entry name" value="Redoxin"/>
    <property type="match status" value="1"/>
</dbReference>
<proteinExistence type="inferred from homology"/>
<protein>
    <recommendedName>
        <fullName evidence="6">Thiol peroxidase</fullName>
        <shortName evidence="6">Tpx</shortName>
        <ecNumber evidence="6">1.11.1.24</ecNumber>
    </recommendedName>
    <alternativeName>
        <fullName evidence="6">Peroxiredoxin tpx</fullName>
        <shortName evidence="6">Prx</shortName>
    </alternativeName>
    <alternativeName>
        <fullName evidence="6">Thioredoxin peroxidase</fullName>
    </alternativeName>
    <alternativeName>
        <fullName evidence="6">Thioredoxin-dependent peroxiredoxin</fullName>
    </alternativeName>
</protein>
<keyword evidence="1 6" id="KW-0575">Peroxidase</keyword>
<evidence type="ECO:0000313" key="8">
    <source>
        <dbReference type="EMBL" id="RXG23861.1"/>
    </source>
</evidence>
<evidence type="ECO:0000256" key="3">
    <source>
        <dbReference type="ARBA" id="ARBA00023002"/>
    </source>
</evidence>
<keyword evidence="3 6" id="KW-0560">Oxidoreductase</keyword>
<keyword evidence="4 6" id="KW-1015">Disulfide bond</keyword>
<keyword evidence="9" id="KW-1185">Reference proteome</keyword>
<sequence length="166" mass="18058">MATITLGGNTTHTLGELPKEGTTAPNFQLATKDLQHVSLEDFKGKRVVMNIFPSVDTGVCAASIRHFNKDASDLEDTIVLCISRDLPFAQARFCGAEGLENVVTLSDFKNGSFGKDYGLEIEDGAFAGLHSRVVIVLNEDHKIIYSEQVSEIGQEPNYELALNALN</sequence>
<dbReference type="PANTHER" id="PTHR43110">
    <property type="entry name" value="THIOL PEROXIDASE"/>
    <property type="match status" value="1"/>
</dbReference>
<dbReference type="Proteomes" id="UP000289238">
    <property type="component" value="Unassembled WGS sequence"/>
</dbReference>
<comment type="similarity">
    <text evidence="6">Belongs to the peroxiredoxin family. Tpx subfamily.</text>
</comment>
<dbReference type="RefSeq" id="WP_128757358.1">
    <property type="nucleotide sequence ID" value="NZ_QOVM01000002.1"/>
</dbReference>
<comment type="caution">
    <text evidence="8">The sequence shown here is derived from an EMBL/GenBank/DDBJ whole genome shotgun (WGS) entry which is preliminary data.</text>
</comment>
<dbReference type="PROSITE" id="PS01265">
    <property type="entry name" value="TPX"/>
    <property type="match status" value="1"/>
</dbReference>
<dbReference type="InterPro" id="IPR036249">
    <property type="entry name" value="Thioredoxin-like_sf"/>
</dbReference>
<reference evidence="8 9" key="1">
    <citation type="submission" date="2018-07" db="EMBL/GenBank/DDBJ databases">
        <title>Leeuwenhoekiella genomics.</title>
        <authorList>
            <person name="Tahon G."/>
            <person name="Willems A."/>
        </authorList>
    </citation>
    <scope>NUCLEOTIDE SEQUENCE [LARGE SCALE GENOMIC DNA]</scope>
    <source>
        <strain evidence="8 9">LMG 22550</strain>
    </source>
</reference>
<dbReference type="SUPFAM" id="SSF52833">
    <property type="entry name" value="Thioredoxin-like"/>
    <property type="match status" value="1"/>
</dbReference>
<dbReference type="PANTHER" id="PTHR43110:SF1">
    <property type="entry name" value="THIOL PEROXIDASE"/>
    <property type="match status" value="1"/>
</dbReference>
<evidence type="ECO:0000256" key="2">
    <source>
        <dbReference type="ARBA" id="ARBA00022862"/>
    </source>
</evidence>
<dbReference type="InterPro" id="IPR018219">
    <property type="entry name" value="Tpx_CS"/>
</dbReference>
<dbReference type="InterPro" id="IPR013766">
    <property type="entry name" value="Thioredoxin_domain"/>
</dbReference>
<dbReference type="InterPro" id="IPR002065">
    <property type="entry name" value="TPX"/>
</dbReference>
<evidence type="ECO:0000256" key="5">
    <source>
        <dbReference type="ARBA" id="ARBA00023284"/>
    </source>
</evidence>
<dbReference type="PROSITE" id="PS51352">
    <property type="entry name" value="THIOREDOXIN_2"/>
    <property type="match status" value="1"/>
</dbReference>
<comment type="function">
    <text evidence="6">Thiol-specific peroxidase that catalyzes the reduction of hydrogen peroxide and organic hydroperoxides to water and alcohols, respectively. Plays a role in cell protection against oxidative stress by detoxifying peroxides.</text>
</comment>
<dbReference type="CDD" id="cd03014">
    <property type="entry name" value="PRX_Atyp2cys"/>
    <property type="match status" value="1"/>
</dbReference>
<comment type="catalytic activity">
    <reaction evidence="6">
        <text>a hydroperoxide + [thioredoxin]-dithiol = an alcohol + [thioredoxin]-disulfide + H2O</text>
        <dbReference type="Rhea" id="RHEA:62620"/>
        <dbReference type="Rhea" id="RHEA-COMP:10698"/>
        <dbReference type="Rhea" id="RHEA-COMP:10700"/>
        <dbReference type="ChEBI" id="CHEBI:15377"/>
        <dbReference type="ChEBI" id="CHEBI:29950"/>
        <dbReference type="ChEBI" id="CHEBI:30879"/>
        <dbReference type="ChEBI" id="CHEBI:35924"/>
        <dbReference type="ChEBI" id="CHEBI:50058"/>
        <dbReference type="EC" id="1.11.1.24"/>
    </reaction>
</comment>
<name>A0A4Q0PB96_9FLAO</name>
<feature type="active site" description="Cysteine sulfenic acid (-SOH) intermediate" evidence="6">
    <location>
        <position position="60"/>
    </location>
</feature>
<dbReference type="InterPro" id="IPR050455">
    <property type="entry name" value="Tpx_Peroxidase_subfamily"/>
</dbReference>
<gene>
    <name evidence="6" type="primary">tpx</name>
    <name evidence="8" type="ORF">DSM00_1477</name>
</gene>
<dbReference type="Gene3D" id="3.40.30.10">
    <property type="entry name" value="Glutaredoxin"/>
    <property type="match status" value="1"/>
</dbReference>
<feature type="disulfide bond" description="Redox-active" evidence="6">
    <location>
        <begin position="60"/>
        <end position="94"/>
    </location>
</feature>
<organism evidence="8 9">
    <name type="scientific">Leeuwenhoekiella aequorea</name>
    <dbReference type="NCBI Taxonomy" id="283736"/>
    <lineage>
        <taxon>Bacteria</taxon>
        <taxon>Pseudomonadati</taxon>
        <taxon>Bacteroidota</taxon>
        <taxon>Flavobacteriia</taxon>
        <taxon>Flavobacteriales</taxon>
        <taxon>Flavobacteriaceae</taxon>
        <taxon>Leeuwenhoekiella</taxon>
    </lineage>
</organism>
<evidence type="ECO:0000256" key="4">
    <source>
        <dbReference type="ARBA" id="ARBA00023157"/>
    </source>
</evidence>
<feature type="domain" description="Thioredoxin" evidence="7">
    <location>
        <begin position="18"/>
        <end position="166"/>
    </location>
</feature>
<keyword evidence="5 6" id="KW-0676">Redox-active center</keyword>
<dbReference type="OrthoDB" id="9781543at2"/>
<evidence type="ECO:0000256" key="1">
    <source>
        <dbReference type="ARBA" id="ARBA00022559"/>
    </source>
</evidence>
<dbReference type="EC" id="1.11.1.24" evidence="6"/>
<comment type="miscellaneous">
    <text evidence="6">The active site is a conserved redox-active cysteine residue, the peroxidatic cysteine (C(P)), which makes the nucleophilic attack on the peroxide substrate. The peroxide oxidizes the C(P)-SH to cysteine sulfenic acid (C(P)-SOH), which then reacts with another cysteine residue, the resolving cysteine (C(R)), to form a disulfide bridge. The disulfide is subsequently reduced by an appropriate electron donor to complete the catalytic cycle. In this atypical 2-Cys peroxiredoxin, C(R) is present in the same subunit to form an intramolecular disulfide. The disulfide is subsequently reduced by thioredoxin.</text>
</comment>
<comment type="subunit">
    <text evidence="6">Homodimer.</text>
</comment>
<accession>A0A4Q0PB96</accession>
<evidence type="ECO:0000256" key="6">
    <source>
        <dbReference type="HAMAP-Rule" id="MF_00269"/>
    </source>
</evidence>
<dbReference type="AlphaFoldDB" id="A0A4Q0PB96"/>
<evidence type="ECO:0000313" key="9">
    <source>
        <dbReference type="Proteomes" id="UP000289238"/>
    </source>
</evidence>
<dbReference type="EMBL" id="QOVM01000002">
    <property type="protein sequence ID" value="RXG23861.1"/>
    <property type="molecule type" value="Genomic_DNA"/>
</dbReference>
<dbReference type="NCBIfam" id="NF001808">
    <property type="entry name" value="PRK00522.1"/>
    <property type="match status" value="1"/>
</dbReference>
<dbReference type="GO" id="GO:0008379">
    <property type="term" value="F:thioredoxin peroxidase activity"/>
    <property type="evidence" value="ECO:0007669"/>
    <property type="project" value="UniProtKB-UniRule"/>
</dbReference>
<evidence type="ECO:0000259" key="7">
    <source>
        <dbReference type="PROSITE" id="PS51352"/>
    </source>
</evidence>
<keyword evidence="2 6" id="KW-0049">Antioxidant</keyword>
<dbReference type="HAMAP" id="MF_00269">
    <property type="entry name" value="Tpx"/>
    <property type="match status" value="1"/>
</dbReference>